<comment type="caution">
    <text evidence="7">The sequence shown here is derived from an EMBL/GenBank/DDBJ whole genome shotgun (WGS) entry which is preliminary data.</text>
</comment>
<dbReference type="Pfam" id="PF02668">
    <property type="entry name" value="TauD"/>
    <property type="match status" value="1"/>
</dbReference>
<evidence type="ECO:0000256" key="5">
    <source>
        <dbReference type="SAM" id="MobiDB-lite"/>
    </source>
</evidence>
<dbReference type="Gene3D" id="3.60.130.10">
    <property type="entry name" value="Clavaminate synthase-like"/>
    <property type="match status" value="1"/>
</dbReference>
<protein>
    <submittedName>
        <fullName evidence="7">TauD/TfdA family dioxygenase</fullName>
    </submittedName>
</protein>
<dbReference type="PANTHER" id="PTHR10696:SF56">
    <property type="entry name" value="TAUD_TFDA-LIKE DOMAIN-CONTAINING PROTEIN"/>
    <property type="match status" value="1"/>
</dbReference>
<accession>A0ABV9BUR2</accession>
<dbReference type="EMBL" id="JBHSFS010000025">
    <property type="protein sequence ID" value="MFC4517788.1"/>
    <property type="molecule type" value="Genomic_DNA"/>
</dbReference>
<feature type="region of interest" description="Disordered" evidence="5">
    <location>
        <begin position="1"/>
        <end position="22"/>
    </location>
</feature>
<dbReference type="Proteomes" id="UP001595990">
    <property type="component" value="Unassembled WGS sequence"/>
</dbReference>
<keyword evidence="3" id="KW-0408">Iron</keyword>
<dbReference type="SUPFAM" id="SSF51197">
    <property type="entry name" value="Clavaminate synthase-like"/>
    <property type="match status" value="1"/>
</dbReference>
<gene>
    <name evidence="7" type="ORF">ACFPEN_33410</name>
</gene>
<dbReference type="InterPro" id="IPR003819">
    <property type="entry name" value="TauD/TfdA-like"/>
</dbReference>
<evidence type="ECO:0000313" key="7">
    <source>
        <dbReference type="EMBL" id="MFC4517788.1"/>
    </source>
</evidence>
<organism evidence="7 8">
    <name type="scientific">Streptomyces ehimensis</name>
    <dbReference type="NCBI Taxonomy" id="68195"/>
    <lineage>
        <taxon>Bacteria</taxon>
        <taxon>Bacillati</taxon>
        <taxon>Actinomycetota</taxon>
        <taxon>Actinomycetes</taxon>
        <taxon>Kitasatosporales</taxon>
        <taxon>Streptomycetaceae</taxon>
        <taxon>Streptomyces</taxon>
    </lineage>
</organism>
<dbReference type="RefSeq" id="WP_417924251.1">
    <property type="nucleotide sequence ID" value="NZ_JBHSFS010000025.1"/>
</dbReference>
<evidence type="ECO:0000259" key="6">
    <source>
        <dbReference type="Pfam" id="PF02668"/>
    </source>
</evidence>
<evidence type="ECO:0000313" key="8">
    <source>
        <dbReference type="Proteomes" id="UP001595990"/>
    </source>
</evidence>
<proteinExistence type="predicted"/>
<evidence type="ECO:0000256" key="2">
    <source>
        <dbReference type="ARBA" id="ARBA00023002"/>
    </source>
</evidence>
<dbReference type="InterPro" id="IPR042098">
    <property type="entry name" value="TauD-like_sf"/>
</dbReference>
<sequence>MGLRRGGREQGGAVSPTRTGARAVVNGQRRHWRKPDLHLGDGWDDCAAAVVSDRLWRTGLVTVSGLTDAEAVADLASQVMDTSAYGGFGPYGLHAVCDTRRHAHRVDGAVLTRAPVDLHTCGAALPQPPRLVLLACAQEGLAGGETLLADSRAVFDDLAREHPEAAHALSLPGAAFFGRGEDAFAAPVLEAVTEERRMVRLRQDGLIRWPKDIQRHVPALRAGLARHRQETRLRPGEGLIMDNSRWLHGRTGFTGDRLFYRAEGNPRQPLPHDQRPGEAP</sequence>
<keyword evidence="8" id="KW-1185">Reference proteome</keyword>
<dbReference type="PANTHER" id="PTHR10696">
    <property type="entry name" value="GAMMA-BUTYROBETAINE HYDROXYLASE-RELATED"/>
    <property type="match status" value="1"/>
</dbReference>
<reference evidence="8" key="1">
    <citation type="journal article" date="2019" name="Int. J. Syst. Evol. Microbiol.">
        <title>The Global Catalogue of Microorganisms (GCM) 10K type strain sequencing project: providing services to taxonomists for standard genome sequencing and annotation.</title>
        <authorList>
            <consortium name="The Broad Institute Genomics Platform"/>
            <consortium name="The Broad Institute Genome Sequencing Center for Infectious Disease"/>
            <person name="Wu L."/>
            <person name="Ma J."/>
        </authorList>
    </citation>
    <scope>NUCLEOTIDE SEQUENCE [LARGE SCALE GENOMIC DNA]</scope>
    <source>
        <strain evidence="8">CECT 8064</strain>
    </source>
</reference>
<evidence type="ECO:0000256" key="4">
    <source>
        <dbReference type="ARBA" id="ARBA00023194"/>
    </source>
</evidence>
<comment type="cofactor">
    <cofactor evidence="1">
        <name>Fe(2+)</name>
        <dbReference type="ChEBI" id="CHEBI:29033"/>
    </cofactor>
</comment>
<feature type="domain" description="TauD/TfdA-like" evidence="6">
    <location>
        <begin position="44"/>
        <end position="262"/>
    </location>
</feature>
<keyword evidence="2" id="KW-0560">Oxidoreductase</keyword>
<name>A0ABV9BUR2_9ACTN</name>
<dbReference type="InterPro" id="IPR050411">
    <property type="entry name" value="AlphaKG_dependent_hydroxylases"/>
</dbReference>
<evidence type="ECO:0000256" key="3">
    <source>
        <dbReference type="ARBA" id="ARBA00023004"/>
    </source>
</evidence>
<keyword evidence="7" id="KW-0223">Dioxygenase</keyword>
<keyword evidence="4" id="KW-0045">Antibiotic biosynthesis</keyword>
<dbReference type="GO" id="GO:0051213">
    <property type="term" value="F:dioxygenase activity"/>
    <property type="evidence" value="ECO:0007669"/>
    <property type="project" value="UniProtKB-KW"/>
</dbReference>
<evidence type="ECO:0000256" key="1">
    <source>
        <dbReference type="ARBA" id="ARBA00001954"/>
    </source>
</evidence>